<keyword evidence="2" id="KW-0472">Membrane</keyword>
<feature type="compositionally biased region" description="Low complexity" evidence="1">
    <location>
        <begin position="1"/>
        <end position="16"/>
    </location>
</feature>
<dbReference type="RefSeq" id="WP_181581651.1">
    <property type="nucleotide sequence ID" value="NZ_CP059399.1"/>
</dbReference>
<dbReference type="InterPro" id="IPR052336">
    <property type="entry name" value="MlaD_Phospholipid_Transporter"/>
</dbReference>
<accession>A0A7D6VAJ4</accession>
<keyword evidence="5" id="KW-1185">Reference proteome</keyword>
<dbReference type="Pfam" id="PF02470">
    <property type="entry name" value="MlaD"/>
    <property type="match status" value="1"/>
</dbReference>
<protein>
    <submittedName>
        <fullName evidence="4">MCE family protein</fullName>
    </submittedName>
</protein>
<dbReference type="AlphaFoldDB" id="A0A7D6VAJ4"/>
<evidence type="ECO:0000256" key="1">
    <source>
        <dbReference type="SAM" id="MobiDB-lite"/>
    </source>
</evidence>
<sequence>MQRIAAQARPGAPRGRSYMADEKTRRRRELRIGVIGAAVVVAALAAAAVLYAVPFGKTTYTAELAEAQSVKTGDDVRIAGISVGAVQSLELKSDRVVMKFTVDSDVFLGSETTLDVRMLTVVGGHYVAIQPAGTTPLGHSVIPADRVRLPYSLVQAFQDAAAPLAAVDGDTLRGSLDSLATSIESSPDGMREILDGVEHFIDVMNKQRSDVSAAIAIADEYLNGVEAAKGELRRLIDRINLLETVLSGKRTEVREAVRVLRLVVSRLAALQPSWESTLKPLAEQLAAAAPELENLGEKLGPVIDSVQGLTRQLTDAALPDGGVTIDQSGETVTAAPGLQPAALTLCVPLPGKAC</sequence>
<dbReference type="EMBL" id="CP059399">
    <property type="protein sequence ID" value="QLY30453.1"/>
    <property type="molecule type" value="Genomic_DNA"/>
</dbReference>
<reference evidence="4 5" key="1">
    <citation type="submission" date="2020-07" db="EMBL/GenBank/DDBJ databases">
        <authorList>
            <person name="Zhuang K."/>
            <person name="Ran Y."/>
        </authorList>
    </citation>
    <scope>NUCLEOTIDE SEQUENCE [LARGE SCALE GENOMIC DNA]</scope>
    <source>
        <strain evidence="4 5">WCH-YHL-001</strain>
    </source>
</reference>
<feature type="transmembrane region" description="Helical" evidence="2">
    <location>
        <begin position="32"/>
        <end position="53"/>
    </location>
</feature>
<evidence type="ECO:0000313" key="5">
    <source>
        <dbReference type="Proteomes" id="UP000515512"/>
    </source>
</evidence>
<organism evidence="4 5">
    <name type="scientific">Nocardia huaxiensis</name>
    <dbReference type="NCBI Taxonomy" id="2755382"/>
    <lineage>
        <taxon>Bacteria</taxon>
        <taxon>Bacillati</taxon>
        <taxon>Actinomycetota</taxon>
        <taxon>Actinomycetes</taxon>
        <taxon>Mycobacteriales</taxon>
        <taxon>Nocardiaceae</taxon>
        <taxon>Nocardia</taxon>
    </lineage>
</organism>
<keyword evidence="2" id="KW-1133">Transmembrane helix</keyword>
<feature type="region of interest" description="Disordered" evidence="1">
    <location>
        <begin position="1"/>
        <end position="23"/>
    </location>
</feature>
<evidence type="ECO:0000256" key="2">
    <source>
        <dbReference type="SAM" id="Phobius"/>
    </source>
</evidence>
<evidence type="ECO:0000259" key="3">
    <source>
        <dbReference type="Pfam" id="PF02470"/>
    </source>
</evidence>
<name>A0A7D6VAJ4_9NOCA</name>
<gene>
    <name evidence="4" type="ORF">H0264_35955</name>
</gene>
<feature type="domain" description="Mce/MlaD" evidence="3">
    <location>
        <begin position="57"/>
        <end position="131"/>
    </location>
</feature>
<evidence type="ECO:0000313" key="4">
    <source>
        <dbReference type="EMBL" id="QLY30453.1"/>
    </source>
</evidence>
<dbReference type="GO" id="GO:0005576">
    <property type="term" value="C:extracellular region"/>
    <property type="evidence" value="ECO:0007669"/>
    <property type="project" value="TreeGrafter"/>
</dbReference>
<keyword evidence="2" id="KW-0812">Transmembrane</keyword>
<proteinExistence type="predicted"/>
<dbReference type="KEGG" id="nhu:H0264_35955"/>
<dbReference type="InterPro" id="IPR003399">
    <property type="entry name" value="Mce/MlaD"/>
</dbReference>
<dbReference type="PANTHER" id="PTHR33371">
    <property type="entry name" value="INTERMEMBRANE PHOSPHOLIPID TRANSPORT SYSTEM BINDING PROTEIN MLAD-RELATED"/>
    <property type="match status" value="1"/>
</dbReference>
<dbReference type="PANTHER" id="PTHR33371:SF18">
    <property type="entry name" value="MCE-FAMILY PROTEIN MCE3C"/>
    <property type="match status" value="1"/>
</dbReference>
<dbReference type="Proteomes" id="UP000515512">
    <property type="component" value="Chromosome"/>
</dbReference>